<feature type="domain" description="3-hydroxyacyl-CoA dehydrogenase C-terminal" evidence="1">
    <location>
        <begin position="2"/>
        <end position="58"/>
    </location>
</feature>
<reference evidence="2 3" key="1">
    <citation type="submission" date="2017-07" db="EMBL/GenBank/DDBJ databases">
        <title>Draft Genome Sequences of Select Purple Nonsulfur Bacteria.</title>
        <authorList>
            <person name="Lasarre B."/>
            <person name="Mckinlay J.B."/>
        </authorList>
    </citation>
    <scope>NUCLEOTIDE SEQUENCE [LARGE SCALE GENOMIC DNA]</scope>
    <source>
        <strain evidence="2 3">DSM 11907</strain>
    </source>
</reference>
<dbReference type="EMBL" id="NPEU01000137">
    <property type="protein sequence ID" value="RAI38223.1"/>
    <property type="molecule type" value="Genomic_DNA"/>
</dbReference>
<gene>
    <name evidence="2" type="ORF">CH338_13490</name>
</gene>
<evidence type="ECO:0000313" key="2">
    <source>
        <dbReference type="EMBL" id="RAI38223.1"/>
    </source>
</evidence>
<evidence type="ECO:0000259" key="1">
    <source>
        <dbReference type="Pfam" id="PF00725"/>
    </source>
</evidence>
<keyword evidence="3" id="KW-1185">Reference proteome</keyword>
<comment type="caution">
    <text evidence="2">The sequence shown here is derived from an EMBL/GenBank/DDBJ whole genome shotgun (WGS) entry which is preliminary data.</text>
</comment>
<dbReference type="AlphaFoldDB" id="A0A327KL11"/>
<sequence>MDLSMLKGVAYPRGPLAWCDALGAARIAAVIDALARTYGEDRYRTAPLLRRHALTGRFFHPSN</sequence>
<dbReference type="Proteomes" id="UP000248863">
    <property type="component" value="Unassembled WGS sequence"/>
</dbReference>
<dbReference type="InterPro" id="IPR013328">
    <property type="entry name" value="6PGD_dom2"/>
</dbReference>
<dbReference type="Pfam" id="PF00725">
    <property type="entry name" value="3HCDH"/>
    <property type="match status" value="1"/>
</dbReference>
<organism evidence="2 3">
    <name type="scientific">Rhodoplanes elegans</name>
    <dbReference type="NCBI Taxonomy" id="29408"/>
    <lineage>
        <taxon>Bacteria</taxon>
        <taxon>Pseudomonadati</taxon>
        <taxon>Pseudomonadota</taxon>
        <taxon>Alphaproteobacteria</taxon>
        <taxon>Hyphomicrobiales</taxon>
        <taxon>Nitrobacteraceae</taxon>
        <taxon>Rhodoplanes</taxon>
    </lineage>
</organism>
<dbReference type="GO" id="GO:0006631">
    <property type="term" value="P:fatty acid metabolic process"/>
    <property type="evidence" value="ECO:0007669"/>
    <property type="project" value="InterPro"/>
</dbReference>
<evidence type="ECO:0000313" key="3">
    <source>
        <dbReference type="Proteomes" id="UP000248863"/>
    </source>
</evidence>
<dbReference type="Gene3D" id="1.10.1040.10">
    <property type="entry name" value="N-(1-d-carboxylethyl)-l-norvaline Dehydrogenase, domain 2"/>
    <property type="match status" value="1"/>
</dbReference>
<accession>A0A327KL11</accession>
<protein>
    <recommendedName>
        <fullName evidence="1">3-hydroxyacyl-CoA dehydrogenase C-terminal domain-containing protein</fullName>
    </recommendedName>
</protein>
<proteinExistence type="predicted"/>
<dbReference type="InterPro" id="IPR008927">
    <property type="entry name" value="6-PGluconate_DH-like_C_sf"/>
</dbReference>
<dbReference type="SUPFAM" id="SSF48179">
    <property type="entry name" value="6-phosphogluconate dehydrogenase C-terminal domain-like"/>
    <property type="match status" value="1"/>
</dbReference>
<name>A0A327KL11_9BRAD</name>
<dbReference type="InterPro" id="IPR006108">
    <property type="entry name" value="3HC_DH_C"/>
</dbReference>
<dbReference type="GO" id="GO:0016616">
    <property type="term" value="F:oxidoreductase activity, acting on the CH-OH group of donors, NAD or NADP as acceptor"/>
    <property type="evidence" value="ECO:0007669"/>
    <property type="project" value="InterPro"/>
</dbReference>